<feature type="compositionally biased region" description="Basic and acidic residues" evidence="1">
    <location>
        <begin position="72"/>
        <end position="100"/>
    </location>
</feature>
<dbReference type="Proteomes" id="UP000321570">
    <property type="component" value="Unassembled WGS sequence"/>
</dbReference>
<dbReference type="EMBL" id="CABIJS010000026">
    <property type="protein sequence ID" value="VUZ40039.1"/>
    <property type="molecule type" value="Genomic_DNA"/>
</dbReference>
<feature type="chain" id="PRO_5044546529" evidence="2">
    <location>
        <begin position="22"/>
        <end position="141"/>
    </location>
</feature>
<name>A0A0R3SHB0_HYMDI</name>
<gene>
    <name evidence="3" type="ORF">HDID_LOCUS4323</name>
    <name evidence="4" type="ORF">WMSIL1_LOCUS1188</name>
</gene>
<organism evidence="7">
    <name type="scientific">Hymenolepis diminuta</name>
    <name type="common">Rat tapeworm</name>
    <dbReference type="NCBI Taxonomy" id="6216"/>
    <lineage>
        <taxon>Eukaryota</taxon>
        <taxon>Metazoa</taxon>
        <taxon>Spiralia</taxon>
        <taxon>Lophotrochozoa</taxon>
        <taxon>Platyhelminthes</taxon>
        <taxon>Cestoda</taxon>
        <taxon>Eucestoda</taxon>
        <taxon>Cyclophyllidea</taxon>
        <taxon>Hymenolepididae</taxon>
        <taxon>Hymenolepis</taxon>
    </lineage>
</organism>
<feature type="region of interest" description="Disordered" evidence="1">
    <location>
        <begin position="30"/>
        <end position="52"/>
    </location>
</feature>
<evidence type="ECO:0000256" key="2">
    <source>
        <dbReference type="SAM" id="SignalP"/>
    </source>
</evidence>
<proteinExistence type="predicted"/>
<feature type="compositionally biased region" description="Polar residues" evidence="1">
    <location>
        <begin position="101"/>
        <end position="112"/>
    </location>
</feature>
<evidence type="ECO:0000313" key="3">
    <source>
        <dbReference type="EMBL" id="VDL47363.1"/>
    </source>
</evidence>
<feature type="compositionally biased region" description="Basic and acidic residues" evidence="1">
    <location>
        <begin position="39"/>
        <end position="52"/>
    </location>
</feature>
<dbReference type="EMBL" id="UYSG01001610">
    <property type="protein sequence ID" value="VDL47363.1"/>
    <property type="molecule type" value="Genomic_DNA"/>
</dbReference>
<evidence type="ECO:0000313" key="5">
    <source>
        <dbReference type="Proteomes" id="UP000274504"/>
    </source>
</evidence>
<reference evidence="7" key="1">
    <citation type="submission" date="2017-02" db="UniProtKB">
        <authorList>
            <consortium name="WormBaseParasite"/>
        </authorList>
    </citation>
    <scope>IDENTIFICATION</scope>
</reference>
<accession>A0A0R3SHB0</accession>
<dbReference type="Proteomes" id="UP000274504">
    <property type="component" value="Unassembled WGS sequence"/>
</dbReference>
<protein>
    <submittedName>
        <fullName evidence="7">DUF148 domain-containing protein</fullName>
    </submittedName>
</protein>
<reference evidence="4 6" key="3">
    <citation type="submission" date="2019-07" db="EMBL/GenBank/DDBJ databases">
        <authorList>
            <person name="Jastrzebski P J."/>
            <person name="Paukszto L."/>
            <person name="Jastrzebski P J."/>
        </authorList>
    </citation>
    <scope>NUCLEOTIDE SEQUENCE [LARGE SCALE GENOMIC DNA]</scope>
    <source>
        <strain evidence="4 6">WMS-il1</strain>
    </source>
</reference>
<dbReference type="WBParaSite" id="HDID_0000432501-mRNA-1">
    <property type="protein sequence ID" value="HDID_0000432501-mRNA-1"/>
    <property type="gene ID" value="HDID_0000432501"/>
</dbReference>
<evidence type="ECO:0000313" key="4">
    <source>
        <dbReference type="EMBL" id="VUZ40039.1"/>
    </source>
</evidence>
<dbReference type="AlphaFoldDB" id="A0A0R3SHB0"/>
<sequence>MRNSTLILFGLLVVLLAISSADSLRSWSFRKNSPKSHFPRKEGKTKHVEGKQAEKIAKKEVELEQLEEVKNHEEIEVKKQGEEEKKKASEEASSLKDRIIENQQNKKPQTYLESIGGGKGGSQAIEQKLVKQRIQKGLKYH</sequence>
<feature type="region of interest" description="Disordered" evidence="1">
    <location>
        <begin position="72"/>
        <end position="123"/>
    </location>
</feature>
<keyword evidence="6" id="KW-1185">Reference proteome</keyword>
<keyword evidence="2" id="KW-0732">Signal</keyword>
<feature type="signal peptide" evidence="2">
    <location>
        <begin position="1"/>
        <end position="21"/>
    </location>
</feature>
<reference evidence="3 5" key="2">
    <citation type="submission" date="2018-11" db="EMBL/GenBank/DDBJ databases">
        <authorList>
            <consortium name="Pathogen Informatics"/>
        </authorList>
    </citation>
    <scope>NUCLEOTIDE SEQUENCE [LARGE SCALE GENOMIC DNA]</scope>
</reference>
<evidence type="ECO:0000313" key="6">
    <source>
        <dbReference type="Proteomes" id="UP000321570"/>
    </source>
</evidence>
<evidence type="ECO:0000313" key="7">
    <source>
        <dbReference type="WBParaSite" id="HDID_0000432501-mRNA-1"/>
    </source>
</evidence>
<evidence type="ECO:0000256" key="1">
    <source>
        <dbReference type="SAM" id="MobiDB-lite"/>
    </source>
</evidence>